<sequence>MASSSSQKHSSDSNSESHITSTLGPSNSSLALTFNTARESVHLKFDSTNESFASVDCTSKSVDNLLTSKDGLSFEEYNDTPHSANATPTSTTNTPIVNPSSLNLLSGDNSESHFAQNFDTSEDSLMLTFNKSNETVTLTFDSSTESLTSVDTAFTSVATPLTSNGRFFPNEQSDSQSSVDSAVTSIMDTDTIRSPSPTLSIATITATPTSSQLFGTTSLDTLPLSPCPPIVYSHIHNLPSLETWEKWTRGYYVGDPFDSRVKASIFFDEGHQIYRSPFSDTDRILPSQASLELLPPTSLPHRIRDIPCLAMSSSLVHTPVLGPGTFLPANMVYRRSLVLAPFFHADSIYYVLCLHDDDDVFLIRVHERFMDNRWSSWKQLRQSYGNNFLGALFSAGIDTFDQILEGVKRQHSVDRYVWAEPVGNASSLSFLPIIWKSLKNPCR</sequence>
<feature type="region of interest" description="Disordered" evidence="1">
    <location>
        <begin position="1"/>
        <end position="28"/>
    </location>
</feature>
<evidence type="ECO:0000256" key="1">
    <source>
        <dbReference type="SAM" id="MobiDB-lite"/>
    </source>
</evidence>
<comment type="caution">
    <text evidence="2">The sequence shown here is derived from an EMBL/GenBank/DDBJ whole genome shotgun (WGS) entry which is preliminary data.</text>
</comment>
<reference evidence="2" key="1">
    <citation type="submission" date="2020-11" db="EMBL/GenBank/DDBJ databases">
        <authorList>
            <consortium name="DOE Joint Genome Institute"/>
            <person name="Ahrendt S."/>
            <person name="Riley R."/>
            <person name="Andreopoulos W."/>
            <person name="Labutti K."/>
            <person name="Pangilinan J."/>
            <person name="Ruiz-Duenas F.J."/>
            <person name="Barrasa J.M."/>
            <person name="Sanchez-Garcia M."/>
            <person name="Camarero S."/>
            <person name="Miyauchi S."/>
            <person name="Serrano A."/>
            <person name="Linde D."/>
            <person name="Babiker R."/>
            <person name="Drula E."/>
            <person name="Ayuso-Fernandez I."/>
            <person name="Pacheco R."/>
            <person name="Padilla G."/>
            <person name="Ferreira P."/>
            <person name="Barriuso J."/>
            <person name="Kellner H."/>
            <person name="Castanera R."/>
            <person name="Alfaro M."/>
            <person name="Ramirez L."/>
            <person name="Pisabarro A.G."/>
            <person name="Kuo A."/>
            <person name="Tritt A."/>
            <person name="Lipzen A."/>
            <person name="He G."/>
            <person name="Yan M."/>
            <person name="Ng V."/>
            <person name="Cullen D."/>
            <person name="Martin F."/>
            <person name="Rosso M.-N."/>
            <person name="Henrissat B."/>
            <person name="Hibbett D."/>
            <person name="Martinez A.T."/>
            <person name="Grigoriev I.V."/>
        </authorList>
    </citation>
    <scope>NUCLEOTIDE SEQUENCE</scope>
    <source>
        <strain evidence="2">AH 40177</strain>
    </source>
</reference>
<gene>
    <name evidence="2" type="ORF">BDP27DRAFT_1416537</name>
</gene>
<keyword evidence="3" id="KW-1185">Reference proteome</keyword>
<dbReference type="EMBL" id="JADNRY010000014">
    <property type="protein sequence ID" value="KAF9074237.1"/>
    <property type="molecule type" value="Genomic_DNA"/>
</dbReference>
<accession>A0A9P5UCK6</accession>
<dbReference type="Proteomes" id="UP000772434">
    <property type="component" value="Unassembled WGS sequence"/>
</dbReference>
<name>A0A9P5UCK6_9AGAR</name>
<evidence type="ECO:0000313" key="2">
    <source>
        <dbReference type="EMBL" id="KAF9074237.1"/>
    </source>
</evidence>
<evidence type="ECO:0000313" key="3">
    <source>
        <dbReference type="Proteomes" id="UP000772434"/>
    </source>
</evidence>
<proteinExistence type="predicted"/>
<organism evidence="2 3">
    <name type="scientific">Rhodocollybia butyracea</name>
    <dbReference type="NCBI Taxonomy" id="206335"/>
    <lineage>
        <taxon>Eukaryota</taxon>
        <taxon>Fungi</taxon>
        <taxon>Dikarya</taxon>
        <taxon>Basidiomycota</taxon>
        <taxon>Agaricomycotina</taxon>
        <taxon>Agaricomycetes</taxon>
        <taxon>Agaricomycetidae</taxon>
        <taxon>Agaricales</taxon>
        <taxon>Marasmiineae</taxon>
        <taxon>Omphalotaceae</taxon>
        <taxon>Rhodocollybia</taxon>
    </lineage>
</organism>
<protein>
    <submittedName>
        <fullName evidence="2">Uncharacterized protein</fullName>
    </submittedName>
</protein>
<feature type="compositionally biased region" description="Low complexity" evidence="1">
    <location>
        <begin position="1"/>
        <end position="21"/>
    </location>
</feature>
<dbReference type="AlphaFoldDB" id="A0A9P5UCK6"/>